<accession>A0ABV0VTH1</accession>
<proteinExistence type="predicted"/>
<protein>
    <submittedName>
        <fullName evidence="2">Uncharacterized protein</fullName>
    </submittedName>
</protein>
<dbReference type="EMBL" id="JAHRIM010010799">
    <property type="protein sequence ID" value="MEQ2260554.1"/>
    <property type="molecule type" value="Genomic_DNA"/>
</dbReference>
<gene>
    <name evidence="2" type="ORF">XENORESO_020282</name>
</gene>
<name>A0ABV0VTH1_9TELE</name>
<feature type="region of interest" description="Disordered" evidence="1">
    <location>
        <begin position="56"/>
        <end position="107"/>
    </location>
</feature>
<organism evidence="2 3">
    <name type="scientific">Xenotaenia resolanae</name>
    <dbReference type="NCBI Taxonomy" id="208358"/>
    <lineage>
        <taxon>Eukaryota</taxon>
        <taxon>Metazoa</taxon>
        <taxon>Chordata</taxon>
        <taxon>Craniata</taxon>
        <taxon>Vertebrata</taxon>
        <taxon>Euteleostomi</taxon>
        <taxon>Actinopterygii</taxon>
        <taxon>Neopterygii</taxon>
        <taxon>Teleostei</taxon>
        <taxon>Neoteleostei</taxon>
        <taxon>Acanthomorphata</taxon>
        <taxon>Ovalentaria</taxon>
        <taxon>Atherinomorphae</taxon>
        <taxon>Cyprinodontiformes</taxon>
        <taxon>Goodeidae</taxon>
        <taxon>Xenotaenia</taxon>
    </lineage>
</organism>
<evidence type="ECO:0000313" key="2">
    <source>
        <dbReference type="EMBL" id="MEQ2260554.1"/>
    </source>
</evidence>
<feature type="compositionally biased region" description="Pro residues" evidence="1">
    <location>
        <begin position="56"/>
        <end position="106"/>
    </location>
</feature>
<sequence>MKSVTPQLSSELKGWTLTSISFSHQMSSLPIQQRLIVMDTIFLICQSAAKNLIPPRPPKPCLGPHPPKPCPGPHPPKPQEPGYPHPSKRPCPPAHLPQCPEPPKPQHPSCRLRHCLRPHHHQHPPHHHAPGHYPQVFSLSHSESCIWTPPSWHSSQTTFKRLQRNSYQRWLGVVYKVILEENRGLKVNSFTT</sequence>
<dbReference type="Proteomes" id="UP001444071">
    <property type="component" value="Unassembled WGS sequence"/>
</dbReference>
<reference evidence="2 3" key="1">
    <citation type="submission" date="2021-06" db="EMBL/GenBank/DDBJ databases">
        <authorList>
            <person name="Palmer J.M."/>
        </authorList>
    </citation>
    <scope>NUCLEOTIDE SEQUENCE [LARGE SCALE GENOMIC DNA]</scope>
    <source>
        <strain evidence="2 3">XR_2019</strain>
        <tissue evidence="2">Muscle</tissue>
    </source>
</reference>
<evidence type="ECO:0000313" key="3">
    <source>
        <dbReference type="Proteomes" id="UP001444071"/>
    </source>
</evidence>
<comment type="caution">
    <text evidence="2">The sequence shown here is derived from an EMBL/GenBank/DDBJ whole genome shotgun (WGS) entry which is preliminary data.</text>
</comment>
<evidence type="ECO:0000256" key="1">
    <source>
        <dbReference type="SAM" id="MobiDB-lite"/>
    </source>
</evidence>
<keyword evidence="3" id="KW-1185">Reference proteome</keyword>